<keyword evidence="2" id="KW-1185">Reference proteome</keyword>
<dbReference type="AlphaFoldDB" id="A0AAN7WBI1"/>
<dbReference type="EMBL" id="JAUZQC010000026">
    <property type="protein sequence ID" value="KAK5847998.1"/>
    <property type="molecule type" value="Genomic_DNA"/>
</dbReference>
<reference evidence="1 2" key="2">
    <citation type="journal article" date="2023" name="Mol. Biol. Evol.">
        <title>Genomics of Secondarily Temperate Adaptation in the Only Non-Antarctic Icefish.</title>
        <authorList>
            <person name="Rivera-Colon A.G."/>
            <person name="Rayamajhi N."/>
            <person name="Minhas B.F."/>
            <person name="Madrigal G."/>
            <person name="Bilyk K.T."/>
            <person name="Yoon V."/>
            <person name="Hune M."/>
            <person name="Gregory S."/>
            <person name="Cheng C.H.C."/>
            <person name="Catchen J.M."/>
        </authorList>
    </citation>
    <scope>NUCLEOTIDE SEQUENCE [LARGE SCALE GENOMIC DNA]</scope>
    <source>
        <strain evidence="1">JMC-PN-2008</strain>
    </source>
</reference>
<proteinExistence type="predicted"/>
<gene>
    <name evidence="1" type="ORF">PBY51_017083</name>
</gene>
<evidence type="ECO:0000313" key="2">
    <source>
        <dbReference type="Proteomes" id="UP001346869"/>
    </source>
</evidence>
<comment type="caution">
    <text evidence="1">The sequence shown here is derived from an EMBL/GenBank/DDBJ whole genome shotgun (WGS) entry which is preliminary data.</text>
</comment>
<reference evidence="1 2" key="1">
    <citation type="journal article" date="2023" name="Genes (Basel)">
        <title>Chromosome-Level Genome Assembly and Circadian Gene Repertoire of the Patagonia Blennie Eleginops maclovinus-The Closest Ancestral Proxy of Antarctic Cryonotothenioids.</title>
        <authorList>
            <person name="Cheng C.C."/>
            <person name="Rivera-Colon A.G."/>
            <person name="Minhas B.F."/>
            <person name="Wilson L."/>
            <person name="Rayamajhi N."/>
            <person name="Vargas-Chacoff L."/>
            <person name="Catchen J.M."/>
        </authorList>
    </citation>
    <scope>NUCLEOTIDE SEQUENCE [LARGE SCALE GENOMIC DNA]</scope>
    <source>
        <strain evidence="1">JMC-PN-2008</strain>
    </source>
</reference>
<protein>
    <submittedName>
        <fullName evidence="1">Uncharacterized protein</fullName>
    </submittedName>
</protein>
<organism evidence="1 2">
    <name type="scientific">Eleginops maclovinus</name>
    <name type="common">Patagonian blennie</name>
    <name type="synonym">Eleginus maclovinus</name>
    <dbReference type="NCBI Taxonomy" id="56733"/>
    <lineage>
        <taxon>Eukaryota</taxon>
        <taxon>Metazoa</taxon>
        <taxon>Chordata</taxon>
        <taxon>Craniata</taxon>
        <taxon>Vertebrata</taxon>
        <taxon>Euteleostomi</taxon>
        <taxon>Actinopterygii</taxon>
        <taxon>Neopterygii</taxon>
        <taxon>Teleostei</taxon>
        <taxon>Neoteleostei</taxon>
        <taxon>Acanthomorphata</taxon>
        <taxon>Eupercaria</taxon>
        <taxon>Perciformes</taxon>
        <taxon>Notothenioidei</taxon>
        <taxon>Eleginopidae</taxon>
        <taxon>Eleginops</taxon>
    </lineage>
</organism>
<accession>A0AAN7WBI1</accession>
<dbReference type="Proteomes" id="UP001346869">
    <property type="component" value="Unassembled WGS sequence"/>
</dbReference>
<evidence type="ECO:0000313" key="1">
    <source>
        <dbReference type="EMBL" id="KAK5847998.1"/>
    </source>
</evidence>
<sequence>MCVKSGLKYINRDGFKPNKNTWVCGIHFPDGRPTTENPYPVLIMGYECHVTPARPPPKEDVFSHYT</sequence>
<name>A0AAN7WBI1_ELEMC</name>